<proteinExistence type="predicted"/>
<gene>
    <name evidence="2" type="ORF">FBEOM_13950</name>
</gene>
<name>A0A9P5A666_9HYPO</name>
<dbReference type="OrthoDB" id="4525320at2759"/>
<sequence>MKFLALITATILPMLGFVSADCPSGAHVQTGTPGCTCNPDGSITCNEFTVCGVGKTGAALVFQDTWTATVQCQNKGGQIVEVKSTDQNTSNNKNLTPDKHGCFTVSGGTLGKPTDSDFTSQATCPNGNWKKIVEETTVTRTSFTYTLTFNGCPTTFTEIPNPCLA</sequence>
<dbReference type="AlphaFoldDB" id="A0A9P5A666"/>
<keyword evidence="3" id="KW-1185">Reference proteome</keyword>
<organism evidence="2 3">
    <name type="scientific">Fusarium beomiforme</name>
    <dbReference type="NCBI Taxonomy" id="44412"/>
    <lineage>
        <taxon>Eukaryota</taxon>
        <taxon>Fungi</taxon>
        <taxon>Dikarya</taxon>
        <taxon>Ascomycota</taxon>
        <taxon>Pezizomycotina</taxon>
        <taxon>Sordariomycetes</taxon>
        <taxon>Hypocreomycetidae</taxon>
        <taxon>Hypocreales</taxon>
        <taxon>Nectriaceae</taxon>
        <taxon>Fusarium</taxon>
        <taxon>Fusarium burgessii species complex</taxon>
    </lineage>
</organism>
<evidence type="ECO:0000256" key="1">
    <source>
        <dbReference type="SAM" id="SignalP"/>
    </source>
</evidence>
<dbReference type="Proteomes" id="UP000730481">
    <property type="component" value="Unassembled WGS sequence"/>
</dbReference>
<keyword evidence="1" id="KW-0732">Signal</keyword>
<reference evidence="2" key="1">
    <citation type="journal article" date="2017" name="Mycologia">
        <title>Fusarium algeriense, sp. nov., a novel toxigenic crown rot pathogen of durum wheat from Algeria is nested in the Fusarium burgessii species complex.</title>
        <authorList>
            <person name="Laraba I."/>
            <person name="Keddad A."/>
            <person name="Boureghda H."/>
            <person name="Abdallah N."/>
            <person name="Vaughan M.M."/>
            <person name="Proctor R.H."/>
            <person name="Busman M."/>
            <person name="O'Donnell K."/>
        </authorList>
    </citation>
    <scope>NUCLEOTIDE SEQUENCE</scope>
    <source>
        <strain evidence="2">NRRL 25174</strain>
    </source>
</reference>
<protein>
    <submittedName>
        <fullName evidence="2">Uncharacterized protein</fullName>
    </submittedName>
</protein>
<comment type="caution">
    <text evidence="2">The sequence shown here is derived from an EMBL/GenBank/DDBJ whole genome shotgun (WGS) entry which is preliminary data.</text>
</comment>
<evidence type="ECO:0000313" key="2">
    <source>
        <dbReference type="EMBL" id="KAF4332257.1"/>
    </source>
</evidence>
<accession>A0A9P5A666</accession>
<evidence type="ECO:0000313" key="3">
    <source>
        <dbReference type="Proteomes" id="UP000730481"/>
    </source>
</evidence>
<dbReference type="EMBL" id="PVQB02001121">
    <property type="protein sequence ID" value="KAF4332257.1"/>
    <property type="molecule type" value="Genomic_DNA"/>
</dbReference>
<reference evidence="2" key="2">
    <citation type="submission" date="2020-02" db="EMBL/GenBank/DDBJ databases">
        <title>Identification and distribution of gene clusters putatively required for synthesis of sphingolipid metabolism inhibitors in phylogenetically diverse species of the filamentous fungus Fusarium.</title>
        <authorList>
            <person name="Kim H.-S."/>
            <person name="Busman M."/>
            <person name="Brown D.W."/>
            <person name="Divon H."/>
            <person name="Uhlig S."/>
            <person name="Proctor R.H."/>
        </authorList>
    </citation>
    <scope>NUCLEOTIDE SEQUENCE</scope>
    <source>
        <strain evidence="2">NRRL 25174</strain>
    </source>
</reference>
<feature type="chain" id="PRO_5040110262" evidence="1">
    <location>
        <begin position="21"/>
        <end position="165"/>
    </location>
</feature>
<feature type="signal peptide" evidence="1">
    <location>
        <begin position="1"/>
        <end position="20"/>
    </location>
</feature>